<evidence type="ECO:0000313" key="3">
    <source>
        <dbReference type="Proteomes" id="UP001055091"/>
    </source>
</evidence>
<dbReference type="PANTHER" id="PTHR43404:SF2">
    <property type="entry name" value="LIPOPOLYSACCHARIDE CHOLINEPHOSPHOTRANSFERASE LICD"/>
    <property type="match status" value="1"/>
</dbReference>
<accession>A0AA37JGF9</accession>
<comment type="caution">
    <text evidence="2">The sequence shown here is derived from an EMBL/GenBank/DDBJ whole genome shotgun (WGS) entry which is preliminary data.</text>
</comment>
<sequence length="249" mass="29736">MKDLREHQLYAIEALEYLTQILDRNNIKYFLLAGSCLGAVRHKGFIPWDDDIDIGIFNEDYDRFETVLIQELPKQFTWINAKTDNLYPRFFGKILNGTTPSVDVFRLVKMPQNKYKQKQKWILKNILVKLYSRKCHWKFESENTVVYYFSYILSLLFSKAALLKICRWNENRFASEHNYDYVNMYSYYGLKRELISYKLTLSISKVEFEGKKYTTFSDTDTYLTNLYGDYMTPPSPDKRKPEHIANKFV</sequence>
<protein>
    <submittedName>
        <fullName evidence="2">LPS cholinephosphotransferase</fullName>
    </submittedName>
</protein>
<dbReference type="RefSeq" id="WP_006771759.1">
    <property type="nucleotide sequence ID" value="NZ_BQNJ01000001.1"/>
</dbReference>
<evidence type="ECO:0000313" key="2">
    <source>
        <dbReference type="EMBL" id="GKG98235.1"/>
    </source>
</evidence>
<reference evidence="2" key="1">
    <citation type="submission" date="2022-01" db="EMBL/GenBank/DDBJ databases">
        <title>Novel bile acid biosynthetic pathways are enriched in the microbiome of centenarians.</title>
        <authorList>
            <person name="Sato Y."/>
            <person name="Atarashi K."/>
            <person name="Plichta R.D."/>
            <person name="Arai Y."/>
            <person name="Sasajima S."/>
            <person name="Kearney M.S."/>
            <person name="Suda W."/>
            <person name="Takeshita K."/>
            <person name="Sasaki T."/>
            <person name="Okamoto S."/>
            <person name="Skelly N.A."/>
            <person name="Okamura Y."/>
            <person name="Vlamakis H."/>
            <person name="Li Y."/>
            <person name="Tanoue T."/>
            <person name="Takei H."/>
            <person name="Nittono H."/>
            <person name="Narushima S."/>
            <person name="Irie J."/>
            <person name="Itoh H."/>
            <person name="Moriya K."/>
            <person name="Sugiura Y."/>
            <person name="Suematsu M."/>
            <person name="Moritoki N."/>
            <person name="Shibata S."/>
            <person name="Littman R.D."/>
            <person name="Fischbach A.M."/>
            <person name="Uwamino Y."/>
            <person name="Inoue T."/>
            <person name="Honda A."/>
            <person name="Hattori M."/>
            <person name="Murai T."/>
            <person name="Xavier J.R."/>
            <person name="Hirose N."/>
            <person name="Honda K."/>
        </authorList>
    </citation>
    <scope>NUCLEOTIDE SEQUENCE</scope>
    <source>
        <strain evidence="2">CE91-St55</strain>
    </source>
</reference>
<dbReference type="AlphaFoldDB" id="A0AA37JGF9"/>
<dbReference type="GO" id="GO:0009100">
    <property type="term" value="P:glycoprotein metabolic process"/>
    <property type="evidence" value="ECO:0007669"/>
    <property type="project" value="UniProtKB-ARBA"/>
</dbReference>
<feature type="domain" description="LicD/FKTN/FKRP nucleotidyltransferase" evidence="1">
    <location>
        <begin position="24"/>
        <end position="228"/>
    </location>
</feature>
<dbReference type="GeneID" id="93147036"/>
<gene>
    <name evidence="2" type="primary">licD_1</name>
    <name evidence="2" type="ORF">CE91St55_02170</name>
</gene>
<dbReference type="InterPro" id="IPR052942">
    <property type="entry name" value="LPS_cholinephosphotransferase"/>
</dbReference>
<dbReference type="Pfam" id="PF04991">
    <property type="entry name" value="LicD"/>
    <property type="match status" value="1"/>
</dbReference>
<dbReference type="Proteomes" id="UP001055091">
    <property type="component" value="Unassembled WGS sequence"/>
</dbReference>
<organism evidence="2 3">
    <name type="scientific">Hungatella hathewayi</name>
    <dbReference type="NCBI Taxonomy" id="154046"/>
    <lineage>
        <taxon>Bacteria</taxon>
        <taxon>Bacillati</taxon>
        <taxon>Bacillota</taxon>
        <taxon>Clostridia</taxon>
        <taxon>Lachnospirales</taxon>
        <taxon>Lachnospiraceae</taxon>
        <taxon>Hungatella</taxon>
    </lineage>
</organism>
<dbReference type="PANTHER" id="PTHR43404">
    <property type="entry name" value="LIPOPOLYSACCHARIDE CHOLINEPHOSPHOTRANSFERASE LICD"/>
    <property type="match status" value="1"/>
</dbReference>
<dbReference type="EMBL" id="BQNJ01000001">
    <property type="protein sequence ID" value="GKG98235.1"/>
    <property type="molecule type" value="Genomic_DNA"/>
</dbReference>
<dbReference type="SUPFAM" id="SSF81301">
    <property type="entry name" value="Nucleotidyltransferase"/>
    <property type="match status" value="1"/>
</dbReference>
<dbReference type="InterPro" id="IPR043519">
    <property type="entry name" value="NT_sf"/>
</dbReference>
<name>A0AA37JGF9_9FIRM</name>
<evidence type="ECO:0000259" key="1">
    <source>
        <dbReference type="Pfam" id="PF04991"/>
    </source>
</evidence>
<dbReference type="InterPro" id="IPR007074">
    <property type="entry name" value="LicD/FKTN/FKRP_NTP_transf"/>
</dbReference>
<proteinExistence type="predicted"/>